<keyword evidence="3" id="KW-1185">Reference proteome</keyword>
<accession>A0AAV2GWF3</accession>
<dbReference type="Proteomes" id="UP001497516">
    <property type="component" value="Chromosome 9"/>
</dbReference>
<dbReference type="AlphaFoldDB" id="A0AAV2GWF3"/>
<evidence type="ECO:0000313" key="3">
    <source>
        <dbReference type="Proteomes" id="UP001497516"/>
    </source>
</evidence>
<reference evidence="2 3" key="1">
    <citation type="submission" date="2024-04" db="EMBL/GenBank/DDBJ databases">
        <authorList>
            <person name="Fracassetti M."/>
        </authorList>
    </citation>
    <scope>NUCLEOTIDE SEQUENCE [LARGE SCALE GENOMIC DNA]</scope>
</reference>
<feature type="compositionally biased region" description="Basic and acidic residues" evidence="1">
    <location>
        <begin position="84"/>
        <end position="108"/>
    </location>
</feature>
<dbReference type="EMBL" id="OZ034822">
    <property type="protein sequence ID" value="CAL1413630.1"/>
    <property type="molecule type" value="Genomic_DNA"/>
</dbReference>
<name>A0AAV2GWF3_9ROSI</name>
<feature type="region of interest" description="Disordered" evidence="1">
    <location>
        <begin position="80"/>
        <end position="163"/>
    </location>
</feature>
<proteinExistence type="predicted"/>
<evidence type="ECO:0000313" key="2">
    <source>
        <dbReference type="EMBL" id="CAL1413630.1"/>
    </source>
</evidence>
<gene>
    <name evidence="2" type="ORF">LTRI10_LOCUS52848</name>
</gene>
<organism evidence="2 3">
    <name type="scientific">Linum trigynum</name>
    <dbReference type="NCBI Taxonomy" id="586398"/>
    <lineage>
        <taxon>Eukaryota</taxon>
        <taxon>Viridiplantae</taxon>
        <taxon>Streptophyta</taxon>
        <taxon>Embryophyta</taxon>
        <taxon>Tracheophyta</taxon>
        <taxon>Spermatophyta</taxon>
        <taxon>Magnoliopsida</taxon>
        <taxon>eudicotyledons</taxon>
        <taxon>Gunneridae</taxon>
        <taxon>Pentapetalae</taxon>
        <taxon>rosids</taxon>
        <taxon>fabids</taxon>
        <taxon>Malpighiales</taxon>
        <taxon>Linaceae</taxon>
        <taxon>Linum</taxon>
    </lineage>
</organism>
<sequence length="163" mass="17183">MSHAISDMSLSYPDLLFGALVDAAASESPPVGLPFATLITLLLQRLGVPLADLVTISDNGVHPTIDEVLPVVGIPPIVDLSSGGDDHGDVATDASVRERGDELAKDEASVDGSASASASVRPFKLKRQAKGPRPSSRVLKRLNNKKPAQGVVLYENHDLEQKN</sequence>
<protein>
    <submittedName>
        <fullName evidence="2">Uncharacterized protein</fullName>
    </submittedName>
</protein>
<evidence type="ECO:0000256" key="1">
    <source>
        <dbReference type="SAM" id="MobiDB-lite"/>
    </source>
</evidence>